<dbReference type="InParanoid" id="A0A059BWA2"/>
<accession>A0A059BWA2</accession>
<dbReference type="InterPro" id="IPR050317">
    <property type="entry name" value="Plant_Fungal_Acyltransferase"/>
</dbReference>
<dbReference type="STRING" id="71139.A0A059BWA2"/>
<name>A0A059BWA2_EUCGR</name>
<sequence length="434" mass="48226">MGAVENKADNVLTVERSLPVAVLPEGETPGGSLFLCSMDCWALAVVPTLYTFHRGDANVAGVIKQALSKVLVHYYPLTGRLAKNSLGKLMVDCDKKLGVPFVEASANCDIENMGDIKMLDSEILEKLVYRDPTEKLLEVAPLLTAQVTKFKCGGFTLGVVVNHCMTDGISAIDFMNSWAETARGKPLSFVPCHDRTFLKARVPPQIGDFYNDFARVGDISNMTALCEKEQIVFKSFHIDGEKLATLRKMTTIDGRVMNNYSSFVALSALVWRARTMALKMKPHQLTQLLIYVDFRPKMKMLKMPDGYFGNAVVLPCCVCTAGELIDEPISSTAERIKKAIERVNEDFVRSAIDYMDKYPFEPYRMSSLLISSWMGLDFGDFDFGWGGPRQLGTGNLLPTDCVFMREESENKKDVAVVLGLPLSTVNTFRESVQI</sequence>
<gene>
    <name evidence="2" type="ORF">EUGRSUZ_F03623</name>
</gene>
<dbReference type="PANTHER" id="PTHR31642:SF318">
    <property type="entry name" value="OMEGA-HYDROXYPALMITATE O-FERULOYL TRANSFERASE"/>
    <property type="match status" value="1"/>
</dbReference>
<evidence type="ECO:0000313" key="2">
    <source>
        <dbReference type="EMBL" id="KCW70387.1"/>
    </source>
</evidence>
<evidence type="ECO:0000256" key="1">
    <source>
        <dbReference type="ARBA" id="ARBA00009861"/>
    </source>
</evidence>
<dbReference type="eggNOG" id="ENOG502QS3E">
    <property type="taxonomic scope" value="Eukaryota"/>
</dbReference>
<dbReference type="PANTHER" id="PTHR31642">
    <property type="entry name" value="TRICHOTHECENE 3-O-ACETYLTRANSFERASE"/>
    <property type="match status" value="1"/>
</dbReference>
<dbReference type="KEGG" id="egr:104450365"/>
<organism evidence="2">
    <name type="scientific">Eucalyptus grandis</name>
    <name type="common">Flooded gum</name>
    <dbReference type="NCBI Taxonomy" id="71139"/>
    <lineage>
        <taxon>Eukaryota</taxon>
        <taxon>Viridiplantae</taxon>
        <taxon>Streptophyta</taxon>
        <taxon>Embryophyta</taxon>
        <taxon>Tracheophyta</taxon>
        <taxon>Spermatophyta</taxon>
        <taxon>Magnoliopsida</taxon>
        <taxon>eudicotyledons</taxon>
        <taxon>Gunneridae</taxon>
        <taxon>Pentapetalae</taxon>
        <taxon>rosids</taxon>
        <taxon>malvids</taxon>
        <taxon>Myrtales</taxon>
        <taxon>Myrtaceae</taxon>
        <taxon>Myrtoideae</taxon>
        <taxon>Eucalypteae</taxon>
        <taxon>Eucalyptus</taxon>
    </lineage>
</organism>
<dbReference type="Gramene" id="KCW70387">
    <property type="protein sequence ID" value="KCW70387"/>
    <property type="gene ID" value="EUGRSUZ_F03623"/>
</dbReference>
<reference evidence="2" key="1">
    <citation type="submission" date="2013-07" db="EMBL/GenBank/DDBJ databases">
        <title>The genome of Eucalyptus grandis.</title>
        <authorList>
            <person name="Schmutz J."/>
            <person name="Hayes R."/>
            <person name="Myburg A."/>
            <person name="Tuskan G."/>
            <person name="Grattapaglia D."/>
            <person name="Rokhsar D.S."/>
        </authorList>
    </citation>
    <scope>NUCLEOTIDE SEQUENCE</scope>
    <source>
        <tissue evidence="2">Leaf extractions</tissue>
    </source>
</reference>
<proteinExistence type="inferred from homology"/>
<dbReference type="GO" id="GO:0016747">
    <property type="term" value="F:acyltransferase activity, transferring groups other than amino-acyl groups"/>
    <property type="evidence" value="ECO:0000318"/>
    <property type="project" value="GO_Central"/>
</dbReference>
<dbReference type="EMBL" id="KK198758">
    <property type="protein sequence ID" value="KCW70387.1"/>
    <property type="molecule type" value="Genomic_DNA"/>
</dbReference>
<protein>
    <submittedName>
        <fullName evidence="2">Uncharacterized protein</fullName>
    </submittedName>
</protein>
<dbReference type="Gene3D" id="3.30.559.10">
    <property type="entry name" value="Chloramphenicol acetyltransferase-like domain"/>
    <property type="match status" value="2"/>
</dbReference>
<comment type="similarity">
    <text evidence="1">Belongs to the plant acyltransferase family.</text>
</comment>
<dbReference type="InterPro" id="IPR023213">
    <property type="entry name" value="CAT-like_dom_sf"/>
</dbReference>
<dbReference type="OMA" id="VWRARTM"/>
<dbReference type="Pfam" id="PF02458">
    <property type="entry name" value="Transferase"/>
    <property type="match status" value="1"/>
</dbReference>
<dbReference type="OrthoDB" id="1862401at2759"/>
<dbReference type="AlphaFoldDB" id="A0A059BWA2"/>